<evidence type="ECO:0000313" key="1">
    <source>
        <dbReference type="EMBL" id="KAF3545702.1"/>
    </source>
</evidence>
<accession>A0ABQ7C3F0</accession>
<gene>
    <name evidence="1" type="ORF">DY000_02004376</name>
</gene>
<sequence>MPDAKPRPATRCGPSFNPSLRVCNLIDAEAQGWNIPKIQTLISHDDIPLIKSPRLPRAPLPDGYCWAPTKSGTYTVQSGNDKLFNGNDTPPLDIVQIAISEACNWRLGQILQNFPEEEEALPSTIAQPLGP</sequence>
<organism evidence="1 2">
    <name type="scientific">Brassica cretica</name>
    <name type="common">Mustard</name>
    <dbReference type="NCBI Taxonomy" id="69181"/>
    <lineage>
        <taxon>Eukaryota</taxon>
        <taxon>Viridiplantae</taxon>
        <taxon>Streptophyta</taxon>
        <taxon>Embryophyta</taxon>
        <taxon>Tracheophyta</taxon>
        <taxon>Spermatophyta</taxon>
        <taxon>Magnoliopsida</taxon>
        <taxon>eudicotyledons</taxon>
        <taxon>Gunneridae</taxon>
        <taxon>Pentapetalae</taxon>
        <taxon>rosids</taxon>
        <taxon>malvids</taxon>
        <taxon>Brassicales</taxon>
        <taxon>Brassicaceae</taxon>
        <taxon>Brassiceae</taxon>
        <taxon>Brassica</taxon>
    </lineage>
</organism>
<name>A0ABQ7C3F0_BRACR</name>
<evidence type="ECO:0000313" key="2">
    <source>
        <dbReference type="Proteomes" id="UP000266723"/>
    </source>
</evidence>
<protein>
    <submittedName>
        <fullName evidence="1">Uncharacterized protein</fullName>
    </submittedName>
</protein>
<keyword evidence="2" id="KW-1185">Reference proteome</keyword>
<proteinExistence type="predicted"/>
<comment type="caution">
    <text evidence="1">The sequence shown here is derived from an EMBL/GenBank/DDBJ whole genome shotgun (WGS) entry which is preliminary data.</text>
</comment>
<dbReference type="Proteomes" id="UP000266723">
    <property type="component" value="Unassembled WGS sequence"/>
</dbReference>
<dbReference type="EMBL" id="QGKV02000832">
    <property type="protein sequence ID" value="KAF3545702.1"/>
    <property type="molecule type" value="Genomic_DNA"/>
</dbReference>
<reference evidence="1 2" key="1">
    <citation type="journal article" date="2020" name="BMC Genomics">
        <title>Intraspecific diversification of the crop wild relative Brassica cretica Lam. using demographic model selection.</title>
        <authorList>
            <person name="Kioukis A."/>
            <person name="Michalopoulou V.A."/>
            <person name="Briers L."/>
            <person name="Pirintsos S."/>
            <person name="Studholme D.J."/>
            <person name="Pavlidis P."/>
            <person name="Sarris P.F."/>
        </authorList>
    </citation>
    <scope>NUCLEOTIDE SEQUENCE [LARGE SCALE GENOMIC DNA]</scope>
    <source>
        <strain evidence="2">cv. PFS-1207/04</strain>
    </source>
</reference>